<accession>A0A6C0DYW8</accession>
<dbReference type="InterPro" id="IPR029063">
    <property type="entry name" value="SAM-dependent_MTases_sf"/>
</dbReference>
<dbReference type="PANTHER" id="PTHR14741">
    <property type="entry name" value="S-ADENOSYLMETHIONINE-DEPENDENT METHYLTRANSFERASE RELATED"/>
    <property type="match status" value="1"/>
</dbReference>
<dbReference type="EMBL" id="MN739696">
    <property type="protein sequence ID" value="QHT21662.1"/>
    <property type="molecule type" value="Genomic_DNA"/>
</dbReference>
<dbReference type="Gene3D" id="3.40.50.150">
    <property type="entry name" value="Vaccinia Virus protein VP39"/>
    <property type="match status" value="1"/>
</dbReference>
<proteinExistence type="predicted"/>
<sequence>MNDIKKLFPYLANNEYNKIKYNIETLMYITPFDLSNIISSIIISNIPHYIDLNKIILYEFCGCIGCDTITFAKNFGKIITTEINNDFFIMLENNLSVYNIKNVELLNKSCLDIYKNMSNADVFYIDPPWGGKDYKKEKNLRLKIDNEYIDEIINNTINNTKIIVLKLPRNYNIKELYNLTKHNNVPMYIYKLRKMNIIVYNHWR</sequence>
<dbReference type="GO" id="GO:0005634">
    <property type="term" value="C:nucleus"/>
    <property type="evidence" value="ECO:0007669"/>
    <property type="project" value="TreeGrafter"/>
</dbReference>
<organism evidence="1">
    <name type="scientific">viral metagenome</name>
    <dbReference type="NCBI Taxonomy" id="1070528"/>
    <lineage>
        <taxon>unclassified sequences</taxon>
        <taxon>metagenomes</taxon>
        <taxon>organismal metagenomes</taxon>
    </lineage>
</organism>
<dbReference type="GO" id="GO:0071164">
    <property type="term" value="F:RNA cap trimethylguanosine synthase activity"/>
    <property type="evidence" value="ECO:0007669"/>
    <property type="project" value="TreeGrafter"/>
</dbReference>
<evidence type="ECO:0000313" key="1">
    <source>
        <dbReference type="EMBL" id="QHT21662.1"/>
    </source>
</evidence>
<evidence type="ECO:0008006" key="2">
    <source>
        <dbReference type="Google" id="ProtNLM"/>
    </source>
</evidence>
<dbReference type="AlphaFoldDB" id="A0A6C0DYW8"/>
<dbReference type="Pfam" id="PF09445">
    <property type="entry name" value="Methyltransf_15"/>
    <property type="match status" value="1"/>
</dbReference>
<dbReference type="InterPro" id="IPR019012">
    <property type="entry name" value="RNA_cap_Gua-N2-MeTrfase"/>
</dbReference>
<dbReference type="PANTHER" id="PTHR14741:SF32">
    <property type="entry name" value="TRIMETHYLGUANOSINE SYNTHASE"/>
    <property type="match status" value="1"/>
</dbReference>
<protein>
    <recommendedName>
        <fullName evidence="2">Methyltransferase</fullName>
    </recommendedName>
</protein>
<name>A0A6C0DYW8_9ZZZZ</name>
<dbReference type="SUPFAM" id="SSF53335">
    <property type="entry name" value="S-adenosyl-L-methionine-dependent methyltransferases"/>
    <property type="match status" value="1"/>
</dbReference>
<reference evidence="1" key="1">
    <citation type="journal article" date="2020" name="Nature">
        <title>Giant virus diversity and host interactions through global metagenomics.</title>
        <authorList>
            <person name="Schulz F."/>
            <person name="Roux S."/>
            <person name="Paez-Espino D."/>
            <person name="Jungbluth S."/>
            <person name="Walsh D.A."/>
            <person name="Denef V.J."/>
            <person name="McMahon K.D."/>
            <person name="Konstantinidis K.T."/>
            <person name="Eloe-Fadrosh E.A."/>
            <person name="Kyrpides N.C."/>
            <person name="Woyke T."/>
        </authorList>
    </citation>
    <scope>NUCLEOTIDE SEQUENCE</scope>
    <source>
        <strain evidence="1">GVMAG-M-3300023179-103</strain>
    </source>
</reference>